<dbReference type="RefSeq" id="XP_047764451.1">
    <property type="nucleotide sequence ID" value="XM_047909436.1"/>
</dbReference>
<dbReference type="KEGG" id="ffu:CLAFUR5_10288"/>
<reference evidence="1" key="1">
    <citation type="submission" date="2021-12" db="EMBL/GenBank/DDBJ databases">
        <authorList>
            <person name="Zaccaron A."/>
            <person name="Stergiopoulos I."/>
        </authorList>
    </citation>
    <scope>NUCLEOTIDE SEQUENCE</scope>
    <source>
        <strain evidence="1">Race5_Kim</strain>
    </source>
</reference>
<name>A0A9Q8PCU1_PASFU</name>
<organism evidence="1 2">
    <name type="scientific">Passalora fulva</name>
    <name type="common">Tomato leaf mold</name>
    <name type="synonym">Cladosporium fulvum</name>
    <dbReference type="NCBI Taxonomy" id="5499"/>
    <lineage>
        <taxon>Eukaryota</taxon>
        <taxon>Fungi</taxon>
        <taxon>Dikarya</taxon>
        <taxon>Ascomycota</taxon>
        <taxon>Pezizomycotina</taxon>
        <taxon>Dothideomycetes</taxon>
        <taxon>Dothideomycetidae</taxon>
        <taxon>Mycosphaerellales</taxon>
        <taxon>Mycosphaerellaceae</taxon>
        <taxon>Fulvia</taxon>
    </lineage>
</organism>
<gene>
    <name evidence="1" type="ORF">CLAFUR5_10288</name>
</gene>
<sequence>MRMNFLDLMGQGNQSRDTSDTIYYLKTSTPHIHDIAVSGPYHDLESVHAQASHNFGSECSPGRSALEDFVRDGRHMAFEHIASPINGDPNRIKKTTLLRRQDAHLAAKLPCPVWNVVVSELDSELKASGWAERNQMVPMKDMEIRQSYESEVAAKEKAREILQELVSSNEGCTSRIMRQTPFQAGVLDGQGPRFVVEVRYDGGLA</sequence>
<evidence type="ECO:0000313" key="2">
    <source>
        <dbReference type="Proteomes" id="UP000756132"/>
    </source>
</evidence>
<dbReference type="OrthoDB" id="432970at2759"/>
<dbReference type="EMBL" id="CP090169">
    <property type="protein sequence ID" value="UJO20085.1"/>
    <property type="molecule type" value="Genomic_DNA"/>
</dbReference>
<protein>
    <submittedName>
        <fullName evidence="1">Uncharacterized protein</fullName>
    </submittedName>
</protein>
<dbReference type="GeneID" id="71990166"/>
<reference evidence="1" key="2">
    <citation type="journal article" date="2022" name="Microb. Genom.">
        <title>A chromosome-scale genome assembly of the tomato pathogen Cladosporium fulvum reveals a compartmentalized genome architecture and the presence of a dispensable chromosome.</title>
        <authorList>
            <person name="Zaccaron A.Z."/>
            <person name="Chen L.H."/>
            <person name="Samaras A."/>
            <person name="Stergiopoulos I."/>
        </authorList>
    </citation>
    <scope>NUCLEOTIDE SEQUENCE</scope>
    <source>
        <strain evidence="1">Race5_Kim</strain>
    </source>
</reference>
<keyword evidence="2" id="KW-1185">Reference proteome</keyword>
<accession>A0A9Q8PCU1</accession>
<dbReference type="Proteomes" id="UP000756132">
    <property type="component" value="Chromosome 7"/>
</dbReference>
<dbReference type="AlphaFoldDB" id="A0A9Q8PCU1"/>
<evidence type="ECO:0000313" key="1">
    <source>
        <dbReference type="EMBL" id="UJO20085.1"/>
    </source>
</evidence>
<proteinExistence type="predicted"/>